<evidence type="ECO:0000256" key="4">
    <source>
        <dbReference type="ARBA" id="ARBA00022692"/>
    </source>
</evidence>
<dbReference type="NCBIfam" id="TIGR00966">
    <property type="entry name" value="transloc_SecF"/>
    <property type="match status" value="1"/>
</dbReference>
<feature type="region of interest" description="Disordered" evidence="10">
    <location>
        <begin position="311"/>
        <end position="332"/>
    </location>
</feature>
<dbReference type="OrthoDB" id="9774769at2"/>
<dbReference type="GO" id="GO:0043952">
    <property type="term" value="P:protein transport by the Sec complex"/>
    <property type="evidence" value="ECO:0007669"/>
    <property type="project" value="UniProtKB-UniRule"/>
</dbReference>
<keyword evidence="8 9" id="KW-0472">Membrane</keyword>
<keyword evidence="3 9" id="KW-1003">Cell membrane</keyword>
<dbReference type="EMBL" id="QZEV01000010">
    <property type="protein sequence ID" value="RJL06347.1"/>
    <property type="molecule type" value="Genomic_DNA"/>
</dbReference>
<feature type="transmembrane region" description="Helical" evidence="9">
    <location>
        <begin position="273"/>
        <end position="295"/>
    </location>
</feature>
<dbReference type="GO" id="GO:0006605">
    <property type="term" value="P:protein targeting"/>
    <property type="evidence" value="ECO:0007669"/>
    <property type="project" value="UniProtKB-UniRule"/>
</dbReference>
<feature type="domain" description="Protein export membrane protein SecD/SecF C-terminal" evidence="11">
    <location>
        <begin position="118"/>
        <end position="303"/>
    </location>
</feature>
<evidence type="ECO:0000256" key="10">
    <source>
        <dbReference type="SAM" id="MobiDB-lite"/>
    </source>
</evidence>
<evidence type="ECO:0000256" key="3">
    <source>
        <dbReference type="ARBA" id="ARBA00022475"/>
    </source>
</evidence>
<evidence type="ECO:0000259" key="11">
    <source>
        <dbReference type="Pfam" id="PF02355"/>
    </source>
</evidence>
<dbReference type="InterPro" id="IPR048634">
    <property type="entry name" value="SecD_SecF_C"/>
</dbReference>
<sequence length="332" mass="36441">MAFRLKLIPDQTNFDFFRWQAVTFGLSAVMIVASLVVLFVNGLNFGIDFRGGTTIRTESAQPVDVAAYRGALSGLDLGDVAITEVFDPGFRADQNVAMVRISAQDGTEAVTPDTIAAVETALRQIDPEMTFPAVESVGPKVSAELIQTAIYAVLASLVAISIYIWLRFEWQFSVGAIVSLFHDVIITMGIFALFQIRFDLTTIAALLTIVGYSINDTVVVFDRLRENLIKYKKRALREVMNLSVNETLSRTVMTSGTTLLALIALLVLGGDVIRGFVFAITFGIFIGTYSSVYVAKNFVLWLGVRRDWGGTDPKDPKAKRKNVSPFEGAEEV</sequence>
<keyword evidence="13" id="KW-1185">Reference proteome</keyword>
<feature type="transmembrane region" description="Helical" evidence="9">
    <location>
        <begin position="21"/>
        <end position="40"/>
    </location>
</feature>
<dbReference type="RefSeq" id="WP_119885312.1">
    <property type="nucleotide sequence ID" value="NZ_CP067169.1"/>
</dbReference>
<dbReference type="PANTHER" id="PTHR30081:SF8">
    <property type="entry name" value="PROTEIN TRANSLOCASE SUBUNIT SECF"/>
    <property type="match status" value="1"/>
</dbReference>
<evidence type="ECO:0000256" key="2">
    <source>
        <dbReference type="ARBA" id="ARBA00022448"/>
    </source>
</evidence>
<dbReference type="GO" id="GO:0005886">
    <property type="term" value="C:plasma membrane"/>
    <property type="evidence" value="ECO:0007669"/>
    <property type="project" value="UniProtKB-SubCell"/>
</dbReference>
<protein>
    <recommendedName>
        <fullName evidence="9">Protein-export membrane protein SecF</fullName>
    </recommendedName>
</protein>
<evidence type="ECO:0000256" key="9">
    <source>
        <dbReference type="HAMAP-Rule" id="MF_01464"/>
    </source>
</evidence>
<feature type="transmembrane region" description="Helical" evidence="9">
    <location>
        <begin position="242"/>
        <end position="267"/>
    </location>
</feature>
<evidence type="ECO:0000256" key="5">
    <source>
        <dbReference type="ARBA" id="ARBA00022927"/>
    </source>
</evidence>
<dbReference type="SUPFAM" id="SSF82866">
    <property type="entry name" value="Multidrug efflux transporter AcrB transmembrane domain"/>
    <property type="match status" value="1"/>
</dbReference>
<evidence type="ECO:0000256" key="7">
    <source>
        <dbReference type="ARBA" id="ARBA00023010"/>
    </source>
</evidence>
<keyword evidence="5 9" id="KW-0653">Protein transport</keyword>
<dbReference type="InterPro" id="IPR055344">
    <property type="entry name" value="SecD_SecF_C_bact"/>
</dbReference>
<organism evidence="12 13">
    <name type="scientific">Paracoccus aestuarii</name>
    <dbReference type="NCBI Taxonomy" id="453842"/>
    <lineage>
        <taxon>Bacteria</taxon>
        <taxon>Pseudomonadati</taxon>
        <taxon>Pseudomonadota</taxon>
        <taxon>Alphaproteobacteria</taxon>
        <taxon>Rhodobacterales</taxon>
        <taxon>Paracoccaceae</taxon>
        <taxon>Paracoccus</taxon>
    </lineage>
</organism>
<gene>
    <name evidence="9 12" type="primary">secF</name>
    <name evidence="12" type="ORF">D3P06_03960</name>
</gene>
<dbReference type="InterPro" id="IPR005665">
    <property type="entry name" value="SecF_bac"/>
</dbReference>
<dbReference type="Proteomes" id="UP000285530">
    <property type="component" value="Unassembled WGS sequence"/>
</dbReference>
<dbReference type="PRINTS" id="PR01755">
    <property type="entry name" value="SECFTRNLCASE"/>
</dbReference>
<keyword evidence="7 9" id="KW-0811">Translocation</keyword>
<evidence type="ECO:0000313" key="12">
    <source>
        <dbReference type="EMBL" id="RJL06347.1"/>
    </source>
</evidence>
<dbReference type="Gene3D" id="1.20.1640.10">
    <property type="entry name" value="Multidrug efflux transporter AcrB transmembrane domain"/>
    <property type="match status" value="1"/>
</dbReference>
<comment type="function">
    <text evidence="9">Part of the Sec protein translocase complex. Interacts with the SecYEG preprotein conducting channel. SecDF uses the proton motive force (PMF) to complete protein translocation after the ATP-dependent function of SecA.</text>
</comment>
<evidence type="ECO:0000313" key="13">
    <source>
        <dbReference type="Proteomes" id="UP000285530"/>
    </source>
</evidence>
<dbReference type="GO" id="GO:0065002">
    <property type="term" value="P:intracellular protein transmembrane transport"/>
    <property type="evidence" value="ECO:0007669"/>
    <property type="project" value="UniProtKB-UniRule"/>
</dbReference>
<dbReference type="NCBIfam" id="TIGR00916">
    <property type="entry name" value="2A0604s01"/>
    <property type="match status" value="1"/>
</dbReference>
<keyword evidence="4 9" id="KW-0812">Transmembrane</keyword>
<feature type="transmembrane region" description="Helical" evidence="9">
    <location>
        <begin position="200"/>
        <end position="221"/>
    </location>
</feature>
<feature type="transmembrane region" description="Helical" evidence="9">
    <location>
        <begin position="145"/>
        <end position="166"/>
    </location>
</feature>
<dbReference type="Pfam" id="PF02355">
    <property type="entry name" value="SecD_SecF_C"/>
    <property type="match status" value="1"/>
</dbReference>
<comment type="subunit">
    <text evidence="9">Forms a complex with SecD. Part of the essential Sec protein translocation apparatus which comprises SecA, SecYEG and auxiliary proteins SecDF-YajC and YidC.</text>
</comment>
<comment type="subcellular location">
    <subcellularLocation>
        <location evidence="1 9">Cell membrane</location>
        <topology evidence="1 9">Multi-pass membrane protein</topology>
    </subcellularLocation>
</comment>
<comment type="caution">
    <text evidence="12">The sequence shown here is derived from an EMBL/GenBank/DDBJ whole genome shotgun (WGS) entry which is preliminary data.</text>
</comment>
<dbReference type="GO" id="GO:0015450">
    <property type="term" value="F:protein-transporting ATPase activity"/>
    <property type="evidence" value="ECO:0007669"/>
    <property type="project" value="InterPro"/>
</dbReference>
<dbReference type="AlphaFoldDB" id="A0A419A0D7"/>
<accession>A0A419A0D7</accession>
<evidence type="ECO:0000256" key="6">
    <source>
        <dbReference type="ARBA" id="ARBA00022989"/>
    </source>
</evidence>
<dbReference type="Pfam" id="PF07549">
    <property type="entry name" value="Sec_GG"/>
    <property type="match status" value="1"/>
</dbReference>
<feature type="transmembrane region" description="Helical" evidence="9">
    <location>
        <begin position="173"/>
        <end position="194"/>
    </location>
</feature>
<dbReference type="PANTHER" id="PTHR30081">
    <property type="entry name" value="PROTEIN-EXPORT MEMBRANE PROTEIN SEC"/>
    <property type="match status" value="1"/>
</dbReference>
<evidence type="ECO:0000256" key="8">
    <source>
        <dbReference type="ARBA" id="ARBA00023136"/>
    </source>
</evidence>
<proteinExistence type="inferred from homology"/>
<name>A0A419A0D7_9RHOB</name>
<reference evidence="12 13" key="1">
    <citation type="submission" date="2018-09" db="EMBL/GenBank/DDBJ databases">
        <title>Paracoccus onubensis nov. sp. a moderate halophilic bacterium isolated from Gruta de las Maravillas (Aracena, Spain).</title>
        <authorList>
            <person name="Jurado V."/>
            <person name="Gutierrez-Patricio S."/>
            <person name="Gonzalez-Pimentel J.L."/>
            <person name="Laiz L."/>
            <person name="Saiz-Jimenez C."/>
        </authorList>
    </citation>
    <scope>NUCLEOTIDE SEQUENCE [LARGE SCALE GENOMIC DNA]</scope>
    <source>
        <strain evidence="12 13">DSM 19484</strain>
    </source>
</reference>
<dbReference type="InterPro" id="IPR022645">
    <property type="entry name" value="SecD/SecF_bac"/>
</dbReference>
<comment type="similarity">
    <text evidence="9">Belongs to the SecD/SecF family. SecF subfamily.</text>
</comment>
<dbReference type="InterPro" id="IPR022813">
    <property type="entry name" value="SecD/SecF_arch_bac"/>
</dbReference>
<dbReference type="InterPro" id="IPR022646">
    <property type="entry name" value="SecD/SecF_CS"/>
</dbReference>
<keyword evidence="6 9" id="KW-1133">Transmembrane helix</keyword>
<dbReference type="HAMAP" id="MF_01464_B">
    <property type="entry name" value="SecF_B"/>
    <property type="match status" value="1"/>
</dbReference>
<keyword evidence="2 9" id="KW-0813">Transport</keyword>
<evidence type="ECO:0000256" key="1">
    <source>
        <dbReference type="ARBA" id="ARBA00004651"/>
    </source>
</evidence>